<comment type="caution">
    <text evidence="3">The sequence shown here is derived from an EMBL/GenBank/DDBJ whole genome shotgun (WGS) entry which is preliminary data.</text>
</comment>
<accession>A0A3M6ZHC1</accession>
<sequence length="248" mass="28296">MSFERPARISKESEESVERLANLLHLFHHRNKNQHRRSIWWRSFQIFRRQINAYLADVKLLNESPTTHLERTKKKARDPETTLAILRRVDCWQDIMVPRWQRSFSQVVADGRFSMLGLTLIAVLSEVCRIARITLAYEETGQAEVEKALEKFAEEGWEGHDTDASEQKFGKEDMGEAISRDQMDEAEDHSVPTSDATIKASLPPSKPQEASAPVAKPASKRDTPDLSRPTKKKRKKGNAIDDLFSGLG</sequence>
<evidence type="ECO:0000313" key="3">
    <source>
        <dbReference type="EMBL" id="RMY14674.1"/>
    </source>
</evidence>
<dbReference type="PANTHER" id="PTHR37792:SF1">
    <property type="entry name" value="RIBONUCLEASE MRP PROTEIN SUBUNIT RMP1"/>
    <property type="match status" value="1"/>
</dbReference>
<dbReference type="Proteomes" id="UP000271337">
    <property type="component" value="Unassembled WGS sequence"/>
</dbReference>
<dbReference type="PANTHER" id="PTHR37792">
    <property type="entry name" value="RIBONUCLEASE MRP PROTEIN SUBUNIT RMP1"/>
    <property type="match status" value="1"/>
</dbReference>
<dbReference type="OrthoDB" id="5414547at2759"/>
<dbReference type="AlphaFoldDB" id="A0A3M6ZHC1"/>
<protein>
    <recommendedName>
        <fullName evidence="2">RNase MRP protein 1 RNA binding domain-containing protein</fullName>
    </recommendedName>
</protein>
<dbReference type="EMBL" id="QWIL01000720">
    <property type="protein sequence ID" value="RMY14674.1"/>
    <property type="molecule type" value="Genomic_DNA"/>
</dbReference>
<dbReference type="GO" id="GO:0000172">
    <property type="term" value="C:ribonuclease MRP complex"/>
    <property type="evidence" value="ECO:0007669"/>
    <property type="project" value="InterPro"/>
</dbReference>
<dbReference type="InterPro" id="IPR047204">
    <property type="entry name" value="RMP1_RBD"/>
</dbReference>
<gene>
    <name evidence="3" type="ORF">D0867_07070</name>
</gene>
<dbReference type="GO" id="GO:0000294">
    <property type="term" value="P:nuclear-transcribed mRNA catabolic process, RNase MRP-dependent"/>
    <property type="evidence" value="ECO:0007669"/>
    <property type="project" value="TreeGrafter"/>
</dbReference>
<dbReference type="InterPro" id="IPR047205">
    <property type="entry name" value="RMP1"/>
</dbReference>
<organism evidence="3 4">
    <name type="scientific">Hortaea werneckii</name>
    <name type="common">Black yeast</name>
    <name type="synonym">Cladosporium werneckii</name>
    <dbReference type="NCBI Taxonomy" id="91943"/>
    <lineage>
        <taxon>Eukaryota</taxon>
        <taxon>Fungi</taxon>
        <taxon>Dikarya</taxon>
        <taxon>Ascomycota</taxon>
        <taxon>Pezizomycotina</taxon>
        <taxon>Dothideomycetes</taxon>
        <taxon>Dothideomycetidae</taxon>
        <taxon>Mycosphaerellales</taxon>
        <taxon>Teratosphaeriaceae</taxon>
        <taxon>Hortaea</taxon>
    </lineage>
</organism>
<dbReference type="CDD" id="cd22573">
    <property type="entry name" value="RMP1_RBD"/>
    <property type="match status" value="1"/>
</dbReference>
<evidence type="ECO:0000313" key="4">
    <source>
        <dbReference type="Proteomes" id="UP000271337"/>
    </source>
</evidence>
<proteinExistence type="predicted"/>
<reference evidence="3 4" key="1">
    <citation type="journal article" date="2018" name="BMC Genomics">
        <title>Genomic evidence for intraspecific hybridization in a clonal and extremely halotolerant yeast.</title>
        <authorList>
            <person name="Gostincar C."/>
            <person name="Stajich J.E."/>
            <person name="Zupancic J."/>
            <person name="Zalar P."/>
            <person name="Gunde-Cimerman N."/>
        </authorList>
    </citation>
    <scope>NUCLEOTIDE SEQUENCE [LARGE SCALE GENOMIC DNA]</scope>
    <source>
        <strain evidence="3 4">EXF-6669</strain>
    </source>
</reference>
<evidence type="ECO:0000256" key="1">
    <source>
        <dbReference type="SAM" id="MobiDB-lite"/>
    </source>
</evidence>
<dbReference type="GO" id="GO:0000466">
    <property type="term" value="P:maturation of 5.8S rRNA from tricistronic rRNA transcript (SSU-rRNA, 5.8S rRNA, LSU-rRNA)"/>
    <property type="evidence" value="ECO:0007669"/>
    <property type="project" value="TreeGrafter"/>
</dbReference>
<dbReference type="Pfam" id="PF20945">
    <property type="entry name" value="RMP1"/>
    <property type="match status" value="1"/>
</dbReference>
<feature type="region of interest" description="Disordered" evidence="1">
    <location>
        <begin position="155"/>
        <end position="248"/>
    </location>
</feature>
<feature type="domain" description="RNase MRP protein 1 RNA binding" evidence="2">
    <location>
        <begin position="23"/>
        <end position="125"/>
    </location>
</feature>
<feature type="compositionally biased region" description="Basic and acidic residues" evidence="1">
    <location>
        <begin position="155"/>
        <end position="183"/>
    </location>
</feature>
<dbReference type="VEuPathDB" id="FungiDB:BTJ68_07604"/>
<dbReference type="GO" id="GO:0042134">
    <property type="term" value="F:rRNA primary transcript binding"/>
    <property type="evidence" value="ECO:0007669"/>
    <property type="project" value="InterPro"/>
</dbReference>
<name>A0A3M6ZHC1_HORWE</name>
<evidence type="ECO:0000259" key="2">
    <source>
        <dbReference type="Pfam" id="PF20945"/>
    </source>
</evidence>